<feature type="compositionally biased region" description="Polar residues" evidence="1">
    <location>
        <begin position="265"/>
        <end position="274"/>
    </location>
</feature>
<sequence>MLRCPPSRITLSAADLHEADSRIRARRAARIALFNEANVRLSPGPSHPIRHSTVTEKHESGTLSGVNPVHPSTAFCSAESHDCKDETDAGKPSNTAFTSVEQDSHFADSTLDGVADVRPANWPLHCRDQSSQLHVSKTGTADLDELHWHENASSSPPGPSTRRHHAASQKFVVHDDPDELQDLIRNRHLARLPSNEFHPDIPPPVPELVLSAAQVVTEPPVLDPGAPVFVPRIRLANTTCSSEDDSTVNWGRLDSTRNPAHLRLRTSSEQNAEQHSIRQEDDTQLRARGRSGTSDQNAVTHDHVPILERYPLLRPPARQIVSRQNSISQRSTQITRRRATRLPSTASLQHLAASRQASINHRTHPAIATALSPFGNGEDEVPTHFIQPRSSSLAWGRTVTPPSNIQPSTVDGSSKVGGAPASRNPSAEHRWDATTEFLNMRRSPLDELTETLSRLSAVRPRSVGRSWERPPNSRPKISLLSGDLFRQDSSPGLPTSPLQSTAQQAPSSEPTQVMRMQIAAQVPPEEPLSLDDLALLPRVHSPHSSPIPVPSPELPSTPPRPAVNLSSPRRPLDQRSPAKAKETLTPGSAIRRKPVPSAGATPKVKVYNDSEPPDTQPQTPADVLRTARKSRRGRSDDWVQNKVDASGGNRPDDSSPTSTSQQLTSQQTCPFMSPTRTLASHARHDIGASTVASTSEPIHNEQLRRRANSARNTLDRENNEVEGHLEGLEEDRRVWMRRREGGSLDTTPPAEGRYERYLS</sequence>
<feature type="region of interest" description="Disordered" evidence="1">
    <location>
        <begin position="458"/>
        <end position="512"/>
    </location>
</feature>
<dbReference type="AlphaFoldDB" id="A0A3M7GA57"/>
<reference evidence="2 3" key="1">
    <citation type="journal article" date="2018" name="BMC Genomics">
        <title>Genomic evidence for intraspecific hybridization in a clonal and extremely halotolerant yeast.</title>
        <authorList>
            <person name="Gostincar C."/>
            <person name="Stajich J.E."/>
            <person name="Zupancic J."/>
            <person name="Zalar P."/>
            <person name="Gunde-Cimerman N."/>
        </authorList>
    </citation>
    <scope>NUCLEOTIDE SEQUENCE [LARGE SCALE GENOMIC DNA]</scope>
    <source>
        <strain evidence="2 3">EXF-10513</strain>
    </source>
</reference>
<evidence type="ECO:0000313" key="2">
    <source>
        <dbReference type="EMBL" id="RMY97551.1"/>
    </source>
</evidence>
<feature type="compositionally biased region" description="Basic and acidic residues" evidence="1">
    <location>
        <begin position="713"/>
        <end position="742"/>
    </location>
</feature>
<feature type="compositionally biased region" description="Polar residues" evidence="1">
    <location>
        <begin position="321"/>
        <end position="334"/>
    </location>
</feature>
<evidence type="ECO:0000256" key="1">
    <source>
        <dbReference type="SAM" id="MobiDB-lite"/>
    </source>
</evidence>
<organism evidence="2 3">
    <name type="scientific">Hortaea werneckii</name>
    <name type="common">Black yeast</name>
    <name type="synonym">Cladosporium werneckii</name>
    <dbReference type="NCBI Taxonomy" id="91943"/>
    <lineage>
        <taxon>Eukaryota</taxon>
        <taxon>Fungi</taxon>
        <taxon>Dikarya</taxon>
        <taxon>Ascomycota</taxon>
        <taxon>Pezizomycotina</taxon>
        <taxon>Dothideomycetes</taxon>
        <taxon>Dothideomycetidae</taxon>
        <taxon>Mycosphaerellales</taxon>
        <taxon>Teratosphaeriaceae</taxon>
        <taxon>Hortaea</taxon>
    </lineage>
</organism>
<feature type="region of interest" description="Disordered" evidence="1">
    <location>
        <begin position="393"/>
        <end position="431"/>
    </location>
</feature>
<feature type="compositionally biased region" description="Pro residues" evidence="1">
    <location>
        <begin position="545"/>
        <end position="561"/>
    </location>
</feature>
<dbReference type="Proteomes" id="UP000269539">
    <property type="component" value="Unassembled WGS sequence"/>
</dbReference>
<protein>
    <submittedName>
        <fullName evidence="2">Uncharacterized protein</fullName>
    </submittedName>
</protein>
<feature type="region of interest" description="Disordered" evidence="1">
    <location>
        <begin position="317"/>
        <end position="343"/>
    </location>
</feature>
<feature type="region of interest" description="Disordered" evidence="1">
    <location>
        <begin position="539"/>
        <end position="759"/>
    </location>
</feature>
<feature type="compositionally biased region" description="Polar residues" evidence="1">
    <location>
        <begin position="487"/>
        <end position="511"/>
    </location>
</feature>
<feature type="compositionally biased region" description="Basic and acidic residues" evidence="1">
    <location>
        <begin position="275"/>
        <end position="285"/>
    </location>
</feature>
<feature type="region of interest" description="Disordered" evidence="1">
    <location>
        <begin position="149"/>
        <end position="168"/>
    </location>
</feature>
<feature type="compositionally biased region" description="Low complexity" evidence="1">
    <location>
        <begin position="654"/>
        <end position="668"/>
    </location>
</feature>
<name>A0A3M7GA57_HORWE</name>
<accession>A0A3M7GA57</accession>
<evidence type="ECO:0000313" key="3">
    <source>
        <dbReference type="Proteomes" id="UP000269539"/>
    </source>
</evidence>
<feature type="region of interest" description="Disordered" evidence="1">
    <location>
        <begin position="262"/>
        <end position="303"/>
    </location>
</feature>
<dbReference type="EMBL" id="QWIO01000416">
    <property type="protein sequence ID" value="RMY97551.1"/>
    <property type="molecule type" value="Genomic_DNA"/>
</dbReference>
<gene>
    <name evidence="2" type="ORF">D0864_04733</name>
</gene>
<proteinExistence type="predicted"/>
<feature type="compositionally biased region" description="Polar residues" evidence="1">
    <location>
        <begin position="400"/>
        <end position="412"/>
    </location>
</feature>
<comment type="caution">
    <text evidence="2">The sequence shown here is derived from an EMBL/GenBank/DDBJ whole genome shotgun (WGS) entry which is preliminary data.</text>
</comment>